<sequence>MLMPLDKLRSIYEALFRDGVMVAKKDRRPDSIHQELVGVTNLQVSRAMASLKSRGFVRETFTWRHHYWYLSNEGIGYLRDYLHLPPEIVPVTLHRVRQPLPASLPGRRPQTGPLGAGRGRGTARAYGGDDRENYRSGTQAQAQARAIPEGKDGGASVRKVESAGLGSAQSFEFRGGYVRPSRASLP</sequence>
<evidence type="ECO:0000313" key="6">
    <source>
        <dbReference type="Ensembl" id="ENSPMAP00000011247.1"/>
    </source>
</evidence>
<proteinExistence type="inferred from homology"/>
<dbReference type="STRING" id="7757.ENSPMAP00000011247"/>
<dbReference type="PANTHER" id="PTHR12146">
    <property type="entry name" value="40S RIBOSOMAL PROTEIN S10"/>
    <property type="match status" value="1"/>
</dbReference>
<dbReference type="PANTHER" id="PTHR12146:SF25">
    <property type="entry name" value="PLECTIN_ES10 N-TERMINAL DOMAIN-CONTAINING PROTEIN"/>
    <property type="match status" value="1"/>
</dbReference>
<evidence type="ECO:0000259" key="5">
    <source>
        <dbReference type="Pfam" id="PF03501"/>
    </source>
</evidence>
<reference evidence="6" key="1">
    <citation type="submission" date="2025-08" db="UniProtKB">
        <authorList>
            <consortium name="Ensembl"/>
        </authorList>
    </citation>
    <scope>IDENTIFICATION</scope>
</reference>
<dbReference type="GO" id="GO:0003735">
    <property type="term" value="F:structural constituent of ribosome"/>
    <property type="evidence" value="ECO:0007669"/>
    <property type="project" value="TreeGrafter"/>
</dbReference>
<evidence type="ECO:0000256" key="2">
    <source>
        <dbReference type="ARBA" id="ARBA00022980"/>
    </source>
</evidence>
<dbReference type="Gene3D" id="1.10.10.10">
    <property type="entry name" value="Winged helix-like DNA-binding domain superfamily/Winged helix DNA-binding domain"/>
    <property type="match status" value="1"/>
</dbReference>
<protein>
    <recommendedName>
        <fullName evidence="5">Plectin/eS10 N-terminal domain-containing protein</fullName>
    </recommendedName>
</protein>
<dbReference type="Pfam" id="PF03501">
    <property type="entry name" value="S10_plectin"/>
    <property type="match status" value="1"/>
</dbReference>
<dbReference type="AlphaFoldDB" id="S4S1A5"/>
<dbReference type="Ensembl" id="ENSPMAT00000011293.1">
    <property type="protein sequence ID" value="ENSPMAP00000011247.1"/>
    <property type="gene ID" value="ENSPMAG00000010266.1"/>
</dbReference>
<keyword evidence="3" id="KW-0687">Ribonucleoprotein</keyword>
<accession>S4S1A5</accession>
<feature type="domain" description="Plectin/eS10 N-terminal" evidence="5">
    <location>
        <begin position="3"/>
        <end position="95"/>
    </location>
</feature>
<dbReference type="GeneTree" id="ENSGT00940000166022"/>
<dbReference type="InterPro" id="IPR036388">
    <property type="entry name" value="WH-like_DNA-bd_sf"/>
</dbReference>
<dbReference type="HOGENOM" id="CLU_089349_3_1_1"/>
<name>S4S1A5_PETMA</name>
<dbReference type="FunFam" id="1.10.10.10:FF:000388">
    <property type="entry name" value="plectin isoform X1"/>
    <property type="match status" value="1"/>
</dbReference>
<evidence type="ECO:0000256" key="4">
    <source>
        <dbReference type="SAM" id="MobiDB-lite"/>
    </source>
</evidence>
<evidence type="ECO:0000256" key="1">
    <source>
        <dbReference type="ARBA" id="ARBA00007278"/>
    </source>
</evidence>
<dbReference type="GO" id="GO:0003723">
    <property type="term" value="F:RNA binding"/>
    <property type="evidence" value="ECO:0007669"/>
    <property type="project" value="TreeGrafter"/>
</dbReference>
<comment type="similarity">
    <text evidence="1">Belongs to the eukaryotic ribosomal protein eS10 family.</text>
</comment>
<keyword evidence="2" id="KW-0689">Ribosomal protein</keyword>
<organism evidence="6">
    <name type="scientific">Petromyzon marinus</name>
    <name type="common">Sea lamprey</name>
    <dbReference type="NCBI Taxonomy" id="7757"/>
    <lineage>
        <taxon>Eukaryota</taxon>
        <taxon>Metazoa</taxon>
        <taxon>Chordata</taxon>
        <taxon>Craniata</taxon>
        <taxon>Vertebrata</taxon>
        <taxon>Cyclostomata</taxon>
        <taxon>Hyperoartia</taxon>
        <taxon>Petromyzontiformes</taxon>
        <taxon>Petromyzontidae</taxon>
        <taxon>Petromyzon</taxon>
    </lineage>
</organism>
<dbReference type="InterPro" id="IPR005326">
    <property type="entry name" value="Plectin_eS10_N"/>
</dbReference>
<evidence type="ECO:0000256" key="3">
    <source>
        <dbReference type="ARBA" id="ARBA00023274"/>
    </source>
</evidence>
<reference evidence="6" key="2">
    <citation type="submission" date="2025-09" db="UniProtKB">
        <authorList>
            <consortium name="Ensembl"/>
        </authorList>
    </citation>
    <scope>IDENTIFICATION</scope>
</reference>
<dbReference type="GO" id="GO:0022627">
    <property type="term" value="C:cytosolic small ribosomal subunit"/>
    <property type="evidence" value="ECO:0007669"/>
    <property type="project" value="TreeGrafter"/>
</dbReference>
<dbReference type="InterPro" id="IPR037447">
    <property type="entry name" value="Ribosomal_eS10"/>
</dbReference>
<feature type="region of interest" description="Disordered" evidence="4">
    <location>
        <begin position="100"/>
        <end position="161"/>
    </location>
</feature>